<evidence type="ECO:0000313" key="6">
    <source>
        <dbReference type="EMBL" id="NGO37875.1"/>
    </source>
</evidence>
<dbReference type="Gene3D" id="1.20.5.1930">
    <property type="match status" value="1"/>
</dbReference>
<dbReference type="InterPro" id="IPR011110">
    <property type="entry name" value="Reg_prop"/>
</dbReference>
<dbReference type="InterPro" id="IPR013783">
    <property type="entry name" value="Ig-like_fold"/>
</dbReference>
<dbReference type="PROSITE" id="PS50109">
    <property type="entry name" value="HIS_KIN"/>
    <property type="match status" value="1"/>
</dbReference>
<dbReference type="InterPro" id="IPR011712">
    <property type="entry name" value="Sig_transdc_His_kin_sub3_dim/P"/>
</dbReference>
<dbReference type="Proteomes" id="UP000477311">
    <property type="component" value="Unassembled WGS sequence"/>
</dbReference>
<dbReference type="Pfam" id="PF02518">
    <property type="entry name" value="HATPase_c"/>
    <property type="match status" value="1"/>
</dbReference>
<evidence type="ECO:0000313" key="7">
    <source>
        <dbReference type="Proteomes" id="UP000477311"/>
    </source>
</evidence>
<dbReference type="EMBL" id="JAAKYA010000004">
    <property type="protein sequence ID" value="NGO37875.1"/>
    <property type="molecule type" value="Genomic_DNA"/>
</dbReference>
<comment type="caution">
    <text evidence="6">The sequence shown here is derived from an EMBL/GenBank/DDBJ whole genome shotgun (WGS) entry which is preliminary data.</text>
</comment>
<keyword evidence="1" id="KW-0808">Transferase</keyword>
<dbReference type="Gene3D" id="2.130.10.10">
    <property type="entry name" value="YVTN repeat-like/Quinoprotein amine dehydrogenase"/>
    <property type="match status" value="4"/>
</dbReference>
<keyword evidence="3" id="KW-0902">Two-component regulatory system</keyword>
<keyword evidence="7" id="KW-1185">Reference proteome</keyword>
<dbReference type="InterPro" id="IPR005467">
    <property type="entry name" value="His_kinase_dom"/>
</dbReference>
<keyword evidence="2" id="KW-0418">Kinase</keyword>
<dbReference type="AlphaFoldDB" id="A0A6M1RM95"/>
<dbReference type="GO" id="GO:0016020">
    <property type="term" value="C:membrane"/>
    <property type="evidence" value="ECO:0007669"/>
    <property type="project" value="InterPro"/>
</dbReference>
<evidence type="ECO:0000256" key="1">
    <source>
        <dbReference type="ARBA" id="ARBA00022679"/>
    </source>
</evidence>
<feature type="domain" description="Histidine kinase" evidence="5">
    <location>
        <begin position="832"/>
        <end position="1023"/>
    </location>
</feature>
<feature type="region of interest" description="Disordered" evidence="4">
    <location>
        <begin position="1"/>
        <end position="23"/>
    </location>
</feature>
<evidence type="ECO:0000259" key="5">
    <source>
        <dbReference type="PROSITE" id="PS50109"/>
    </source>
</evidence>
<evidence type="ECO:0000256" key="3">
    <source>
        <dbReference type="ARBA" id="ARBA00023012"/>
    </source>
</evidence>
<reference evidence="6 7" key="1">
    <citation type="submission" date="2020-02" db="EMBL/GenBank/DDBJ databases">
        <title>Draft genome sequence of Limisphaera ngatamarikiensis NGM72.4T, a thermophilic Verrucomicrobia grouped in subdivision 3.</title>
        <authorList>
            <person name="Carere C.R."/>
            <person name="Steen J."/>
            <person name="Hugenholtz P."/>
            <person name="Stott M.B."/>
        </authorList>
    </citation>
    <scope>NUCLEOTIDE SEQUENCE [LARGE SCALE GENOMIC DNA]</scope>
    <source>
        <strain evidence="6 7">NGM72.4</strain>
    </source>
</reference>
<dbReference type="SUPFAM" id="SSF63829">
    <property type="entry name" value="Calcium-dependent phosphotriesterase"/>
    <property type="match status" value="3"/>
</dbReference>
<accession>A0A6M1RM95</accession>
<dbReference type="InterPro" id="IPR011123">
    <property type="entry name" value="Y_Y_Y"/>
</dbReference>
<dbReference type="SUPFAM" id="SSF55874">
    <property type="entry name" value="ATPase domain of HSP90 chaperone/DNA topoisomerase II/histidine kinase"/>
    <property type="match status" value="1"/>
</dbReference>
<gene>
    <name evidence="6" type="ORF">G4L39_00445</name>
</gene>
<evidence type="ECO:0000256" key="4">
    <source>
        <dbReference type="SAM" id="MobiDB-lite"/>
    </source>
</evidence>
<dbReference type="InterPro" id="IPR050482">
    <property type="entry name" value="Sensor_HK_TwoCompSys"/>
</dbReference>
<dbReference type="InterPro" id="IPR015943">
    <property type="entry name" value="WD40/YVTN_repeat-like_dom_sf"/>
</dbReference>
<dbReference type="Gene3D" id="2.60.40.10">
    <property type="entry name" value="Immunoglobulins"/>
    <property type="match status" value="1"/>
</dbReference>
<dbReference type="PANTHER" id="PTHR24421">
    <property type="entry name" value="NITRATE/NITRITE SENSOR PROTEIN NARX-RELATED"/>
    <property type="match status" value="1"/>
</dbReference>
<dbReference type="InterPro" id="IPR003594">
    <property type="entry name" value="HATPase_dom"/>
</dbReference>
<sequence length="1031" mass="114637">MKRIARSTPQTHPGPSPRRQHPRGRLTAACLLLGSLAQGPAVHELYPDYLWRSWDTDHGLPSPRINALALAPDGFLWLATAAGLVRFDGLDFTTYNASNTPALGDNRVLSLHRDRSNRLWAGTADGRLLQWQNGQWTRLSLHGERATQGRSILAIADEPDGTLWLATDGAGLLRVDPTGKTETFGPAQGVPSLTVNQVLRDLSNRVWAVARGRLCLKTDQNWMELHLPGASDVPVRTIAPARNGGLWVATLTSHPMGSRGTHLWLYQNGAWSEPLAPYPWPQESTRSRAQAIWEDAAGRVWCATAGGGVFVYEPDQGWAEVSADLPPAQLQVLCLLEDEQGTIWIGTRTLGLLQVRPRPVTALPLPSQHRPHVFLCAAADARGRIWAGTDGAGLFEWDQQGWKAVNIDGGPASRYIAVLLADRSGTLWIGTFGGLYRLQGQQCERPSPDPALEQTTTALYEDRMGRIWAGTRSGLVCLDNHETRVYATEAGLPLTPARAITEDPDGRLWVAFPGEGLFRQEGETFEPVQVTNPATLRNIRGMTFDARGRLWFTTLGDGLGCLIDGHVHSWTSANGLPTDHLLALIPSGDRLWISSENGIFAVRPDELLARSTNTATRIRVFRLTPRDGLPFKVCTGIGQPGATTTPDGALLFPNGAALVRFQPELFLEQPRVRPPRVVAVRIDGQLHPWTPGNPVEVISGAVSYEFQYTSPHLLAPDRIRYRYQLEGLDRQPVEAGPRRVAFYNRLPPGHYTFRLWAAGPDETWVEAALPLPLTIHPRWWERRSIQTAGVLALTALISLTVWRWERNRSRRRMEQLRWQRAMDLERQRIARDIHDDLGSGLTEIILLSDTLREETSHQPASHRLAEEIATCARRLTRAMDEVVWAINPRHDTLESLLTYLNRFAQDHLNRAGIRCRWDVPLEVPPVPLSAETRHHLYLACKEALNNVVKHSGASEVWVRLQLNGVAFELSIEDNGRGFNPDPNPTGNGLRNMQQRLSEIGGTCSIQSRPGQGTRVHFYITASRHAAHPNPH</sequence>
<protein>
    <recommendedName>
        <fullName evidence="5">Histidine kinase domain-containing protein</fullName>
    </recommendedName>
</protein>
<dbReference type="InterPro" id="IPR036890">
    <property type="entry name" value="HATPase_C_sf"/>
</dbReference>
<dbReference type="Pfam" id="PF07730">
    <property type="entry name" value="HisKA_3"/>
    <property type="match status" value="1"/>
</dbReference>
<dbReference type="RefSeq" id="WP_165105084.1">
    <property type="nucleotide sequence ID" value="NZ_JAAKYA010000004.1"/>
</dbReference>
<dbReference type="GO" id="GO:0046983">
    <property type="term" value="F:protein dimerization activity"/>
    <property type="evidence" value="ECO:0007669"/>
    <property type="project" value="InterPro"/>
</dbReference>
<dbReference type="GO" id="GO:0000155">
    <property type="term" value="F:phosphorelay sensor kinase activity"/>
    <property type="evidence" value="ECO:0007669"/>
    <property type="project" value="InterPro"/>
</dbReference>
<dbReference type="SMART" id="SM00387">
    <property type="entry name" value="HATPase_c"/>
    <property type="match status" value="1"/>
</dbReference>
<dbReference type="Pfam" id="PF07494">
    <property type="entry name" value="Reg_prop"/>
    <property type="match status" value="1"/>
</dbReference>
<dbReference type="Pfam" id="PF07495">
    <property type="entry name" value="Y_Y_Y"/>
    <property type="match status" value="1"/>
</dbReference>
<evidence type="ECO:0000256" key="2">
    <source>
        <dbReference type="ARBA" id="ARBA00022777"/>
    </source>
</evidence>
<organism evidence="6 7">
    <name type="scientific">Limisphaera ngatamarikiensis</name>
    <dbReference type="NCBI Taxonomy" id="1324935"/>
    <lineage>
        <taxon>Bacteria</taxon>
        <taxon>Pseudomonadati</taxon>
        <taxon>Verrucomicrobiota</taxon>
        <taxon>Verrucomicrobiia</taxon>
        <taxon>Limisphaerales</taxon>
        <taxon>Limisphaeraceae</taxon>
        <taxon>Limisphaera</taxon>
    </lineage>
</organism>
<proteinExistence type="predicted"/>
<dbReference type="Gene3D" id="3.30.565.10">
    <property type="entry name" value="Histidine kinase-like ATPase, C-terminal domain"/>
    <property type="match status" value="1"/>
</dbReference>
<name>A0A6M1RM95_9BACT</name>
<dbReference type="CDD" id="cd16917">
    <property type="entry name" value="HATPase_UhpB-NarQ-NarX-like"/>
    <property type="match status" value="1"/>
</dbReference>